<proteinExistence type="predicted"/>
<evidence type="ECO:0000256" key="1">
    <source>
        <dbReference type="SAM" id="MobiDB-lite"/>
    </source>
</evidence>
<reference evidence="2 3" key="1">
    <citation type="journal article" date="2015" name="Genome Biol. Evol.">
        <title>Comparative Genomics of a Bacterivorous Green Alga Reveals Evolutionary Causalities and Consequences of Phago-Mixotrophic Mode of Nutrition.</title>
        <authorList>
            <person name="Burns J.A."/>
            <person name="Paasch A."/>
            <person name="Narechania A."/>
            <person name="Kim E."/>
        </authorList>
    </citation>
    <scope>NUCLEOTIDE SEQUENCE [LARGE SCALE GENOMIC DNA]</scope>
    <source>
        <strain evidence="2 3">PLY_AMNH</strain>
    </source>
</reference>
<protein>
    <submittedName>
        <fullName evidence="2">Uncharacterized protein</fullName>
    </submittedName>
</protein>
<name>A0AAE0KSF0_9CHLO</name>
<dbReference type="EMBL" id="LGRX02019308">
    <property type="protein sequence ID" value="KAK3258724.1"/>
    <property type="molecule type" value="Genomic_DNA"/>
</dbReference>
<evidence type="ECO:0000313" key="3">
    <source>
        <dbReference type="Proteomes" id="UP001190700"/>
    </source>
</evidence>
<feature type="region of interest" description="Disordered" evidence="1">
    <location>
        <begin position="1"/>
        <end position="27"/>
    </location>
</feature>
<organism evidence="2 3">
    <name type="scientific">Cymbomonas tetramitiformis</name>
    <dbReference type="NCBI Taxonomy" id="36881"/>
    <lineage>
        <taxon>Eukaryota</taxon>
        <taxon>Viridiplantae</taxon>
        <taxon>Chlorophyta</taxon>
        <taxon>Pyramimonadophyceae</taxon>
        <taxon>Pyramimonadales</taxon>
        <taxon>Pyramimonadaceae</taxon>
        <taxon>Cymbomonas</taxon>
    </lineage>
</organism>
<dbReference type="Proteomes" id="UP001190700">
    <property type="component" value="Unassembled WGS sequence"/>
</dbReference>
<comment type="caution">
    <text evidence="2">The sequence shown here is derived from an EMBL/GenBank/DDBJ whole genome shotgun (WGS) entry which is preliminary data.</text>
</comment>
<evidence type="ECO:0000313" key="2">
    <source>
        <dbReference type="EMBL" id="KAK3258724.1"/>
    </source>
</evidence>
<feature type="compositionally biased region" description="Basic and acidic residues" evidence="1">
    <location>
        <begin position="1"/>
        <end position="13"/>
    </location>
</feature>
<accession>A0AAE0KSF0</accession>
<dbReference type="AlphaFoldDB" id="A0AAE0KSF0"/>
<gene>
    <name evidence="2" type="ORF">CYMTET_32244</name>
</gene>
<sequence length="172" mass="18395">MSVIRVGKDEGHPSRQSSPHQMEPAWSRGLKQVTHEIDDRFSHPVQAPAFEPTGGDAPDHAGVLADLVGCPCPATKPPLATRAGCLEVLKGRVMSPPFYIQVDVLSRCSPNGTADIGLCMQTFPEKSFAPFPESQASISDAITFKGLSRLLSIAAFVTSSDILAGFRKPPKI</sequence>
<keyword evidence="3" id="KW-1185">Reference proteome</keyword>